<dbReference type="PANTHER" id="PTHR40132:SF1">
    <property type="entry name" value="PRE-MRNA-SPLICING FACTOR 38B"/>
    <property type="match status" value="1"/>
</dbReference>
<dbReference type="STRING" id="1081102.A0A162MAS9"/>
<feature type="compositionally biased region" description="Low complexity" evidence="1">
    <location>
        <begin position="320"/>
        <end position="348"/>
    </location>
</feature>
<proteinExistence type="predicted"/>
<evidence type="ECO:0000313" key="3">
    <source>
        <dbReference type="Proteomes" id="UP000076874"/>
    </source>
</evidence>
<dbReference type="AlphaFoldDB" id="A0A162MAS9"/>
<feature type="region of interest" description="Disordered" evidence="1">
    <location>
        <begin position="466"/>
        <end position="498"/>
    </location>
</feature>
<sequence>MEDEMDYSLLFDLPSGRNRPSAKMKPNTRFLQHIVREAHSHNAALLARETAESQARLRRLTRQDERRHGGNRSRHRDRDHHDETRRRKRKELAKSARDDDDDDDEDNNMEDDGRRGQKRMARHGTSAATADDDGHRHRSHHRRHHHRTSSQQRHGDADDDDDDDGHGEHRRKTGDKDRRATRHHHQRHHSSKVDKDGDDDERNERCRSSSRRHHQRHRSESASSTEDRRSRSPRSNQGASRTQSPGEHDRHRSKRSSKHSDYRRRSQSPTRDKKSRDGRRDGERSPQLPRGKDDKGAGTKNRAREAHNTPLKGGGTSNPSNRSSVFSAVSASQSNSDPDSNSDSASDSDPLDAFVGPPLPSEAAPAAPPAAWSSGAARIDRHFAPDYDPALDADPPSPTGPTVVRFPGVGTSSTRLDKNAPTVEDARSEMQRDRRQLLRTGAERLRAAGFSDREIAIWARGGKREAADVRYSKPGEEREWDRGKIKGEDGPAVPLWAR</sequence>
<feature type="compositionally biased region" description="Basic residues" evidence="1">
    <location>
        <begin position="136"/>
        <end position="148"/>
    </location>
</feature>
<evidence type="ECO:0000256" key="1">
    <source>
        <dbReference type="SAM" id="MobiDB-lite"/>
    </source>
</evidence>
<keyword evidence="3" id="KW-1185">Reference proteome</keyword>
<feature type="compositionally biased region" description="Basic residues" evidence="1">
    <location>
        <begin position="208"/>
        <end position="217"/>
    </location>
</feature>
<protein>
    <recommendedName>
        <fullName evidence="4">Pre-mRNA-splicing factor 38B</fullName>
    </recommendedName>
</protein>
<feature type="compositionally biased region" description="Basic and acidic residues" evidence="1">
    <location>
        <begin position="466"/>
        <end position="489"/>
    </location>
</feature>
<feature type="compositionally biased region" description="Low complexity" evidence="1">
    <location>
        <begin position="361"/>
        <end position="377"/>
    </location>
</feature>
<dbReference type="EMBL" id="AZHD01000029">
    <property type="protein sequence ID" value="OAA53480.1"/>
    <property type="molecule type" value="Genomic_DNA"/>
</dbReference>
<feature type="region of interest" description="Disordered" evidence="1">
    <location>
        <begin position="50"/>
        <end position="433"/>
    </location>
</feature>
<accession>A0A162MAS9</accession>
<comment type="caution">
    <text evidence="2">The sequence shown here is derived from an EMBL/GenBank/DDBJ whole genome shotgun (WGS) entry which is preliminary data.</text>
</comment>
<feature type="compositionally biased region" description="Basic and acidic residues" evidence="1">
    <location>
        <begin position="258"/>
        <end position="307"/>
    </location>
</feature>
<feature type="compositionally biased region" description="Basic and acidic residues" evidence="1">
    <location>
        <begin position="424"/>
        <end position="433"/>
    </location>
</feature>
<dbReference type="PANTHER" id="PTHR40132">
    <property type="entry name" value="PRE-MRNA-SPLICING FACTOR 38B"/>
    <property type="match status" value="1"/>
</dbReference>
<dbReference type="OrthoDB" id="2431475at2759"/>
<evidence type="ECO:0000313" key="2">
    <source>
        <dbReference type="EMBL" id="OAA53480.1"/>
    </source>
</evidence>
<name>A0A162MAS9_9HYPO</name>
<dbReference type="Proteomes" id="UP000076874">
    <property type="component" value="Unassembled WGS sequence"/>
</dbReference>
<evidence type="ECO:0008006" key="4">
    <source>
        <dbReference type="Google" id="ProtNLM"/>
    </source>
</evidence>
<feature type="compositionally biased region" description="Basic residues" evidence="1">
    <location>
        <begin position="69"/>
        <end position="78"/>
    </location>
</feature>
<organism evidence="2 3">
    <name type="scientific">Niveomyces insectorum RCEF 264</name>
    <dbReference type="NCBI Taxonomy" id="1081102"/>
    <lineage>
        <taxon>Eukaryota</taxon>
        <taxon>Fungi</taxon>
        <taxon>Dikarya</taxon>
        <taxon>Ascomycota</taxon>
        <taxon>Pezizomycotina</taxon>
        <taxon>Sordariomycetes</taxon>
        <taxon>Hypocreomycetidae</taxon>
        <taxon>Hypocreales</taxon>
        <taxon>Cordycipitaceae</taxon>
        <taxon>Niveomyces</taxon>
    </lineage>
</organism>
<feature type="compositionally biased region" description="Acidic residues" evidence="1">
    <location>
        <begin position="98"/>
        <end position="110"/>
    </location>
</feature>
<feature type="compositionally biased region" description="Basic residues" evidence="1">
    <location>
        <begin position="168"/>
        <end position="190"/>
    </location>
</feature>
<reference evidence="2 3" key="1">
    <citation type="journal article" date="2016" name="Genome Biol. Evol.">
        <title>Divergent and convergent evolution of fungal pathogenicity.</title>
        <authorList>
            <person name="Shang Y."/>
            <person name="Xiao G."/>
            <person name="Zheng P."/>
            <person name="Cen K."/>
            <person name="Zhan S."/>
            <person name="Wang C."/>
        </authorList>
    </citation>
    <scope>NUCLEOTIDE SEQUENCE [LARGE SCALE GENOMIC DNA]</scope>
    <source>
        <strain evidence="2 3">RCEF 264</strain>
    </source>
</reference>
<feature type="compositionally biased region" description="Polar residues" evidence="1">
    <location>
        <begin position="233"/>
        <end position="245"/>
    </location>
</feature>
<feature type="region of interest" description="Disordered" evidence="1">
    <location>
        <begin position="1"/>
        <end position="26"/>
    </location>
</feature>
<gene>
    <name evidence="2" type="ORF">SPI_09408</name>
</gene>